<name>A0ACB9F6I5_CICIN</name>
<reference evidence="1 2" key="2">
    <citation type="journal article" date="2022" name="Mol. Ecol. Resour.">
        <title>The genomes of chicory, endive, great burdock and yacon provide insights into Asteraceae paleo-polyploidization history and plant inulin production.</title>
        <authorList>
            <person name="Fan W."/>
            <person name="Wang S."/>
            <person name="Wang H."/>
            <person name="Wang A."/>
            <person name="Jiang F."/>
            <person name="Liu H."/>
            <person name="Zhao H."/>
            <person name="Xu D."/>
            <person name="Zhang Y."/>
        </authorList>
    </citation>
    <scope>NUCLEOTIDE SEQUENCE [LARGE SCALE GENOMIC DNA]</scope>
    <source>
        <strain evidence="2">cv. Punajuju</strain>
        <tissue evidence="1">Leaves</tissue>
    </source>
</reference>
<dbReference type="Proteomes" id="UP001055811">
    <property type="component" value="Linkage Group LG03"/>
</dbReference>
<organism evidence="1 2">
    <name type="scientific">Cichorium intybus</name>
    <name type="common">Chicory</name>
    <dbReference type="NCBI Taxonomy" id="13427"/>
    <lineage>
        <taxon>Eukaryota</taxon>
        <taxon>Viridiplantae</taxon>
        <taxon>Streptophyta</taxon>
        <taxon>Embryophyta</taxon>
        <taxon>Tracheophyta</taxon>
        <taxon>Spermatophyta</taxon>
        <taxon>Magnoliopsida</taxon>
        <taxon>eudicotyledons</taxon>
        <taxon>Gunneridae</taxon>
        <taxon>Pentapetalae</taxon>
        <taxon>asterids</taxon>
        <taxon>campanulids</taxon>
        <taxon>Asterales</taxon>
        <taxon>Asteraceae</taxon>
        <taxon>Cichorioideae</taxon>
        <taxon>Cichorieae</taxon>
        <taxon>Cichoriinae</taxon>
        <taxon>Cichorium</taxon>
    </lineage>
</organism>
<dbReference type="EMBL" id="CM042011">
    <property type="protein sequence ID" value="KAI3766520.1"/>
    <property type="molecule type" value="Genomic_DNA"/>
</dbReference>
<keyword evidence="2" id="KW-1185">Reference proteome</keyword>
<protein>
    <submittedName>
        <fullName evidence="1">Uncharacterized protein</fullName>
    </submittedName>
</protein>
<evidence type="ECO:0000313" key="1">
    <source>
        <dbReference type="EMBL" id="KAI3766520.1"/>
    </source>
</evidence>
<comment type="caution">
    <text evidence="1">The sequence shown here is derived from an EMBL/GenBank/DDBJ whole genome shotgun (WGS) entry which is preliminary data.</text>
</comment>
<sequence>MKQRKAKTEGDGQRMGFKAWVALPPLKAKLSTSMSGCRGSPSRPSIWPNIHISCAITLEEEDGEGGRVVVLEQWFARGEEPEEEDCASP</sequence>
<gene>
    <name evidence="1" type="ORF">L2E82_16584</name>
</gene>
<reference evidence="2" key="1">
    <citation type="journal article" date="2022" name="Mol. Ecol. Resour.">
        <title>The genomes of chicory, endive, great burdock and yacon provide insights into Asteraceae palaeo-polyploidization history and plant inulin production.</title>
        <authorList>
            <person name="Fan W."/>
            <person name="Wang S."/>
            <person name="Wang H."/>
            <person name="Wang A."/>
            <person name="Jiang F."/>
            <person name="Liu H."/>
            <person name="Zhao H."/>
            <person name="Xu D."/>
            <person name="Zhang Y."/>
        </authorList>
    </citation>
    <scope>NUCLEOTIDE SEQUENCE [LARGE SCALE GENOMIC DNA]</scope>
    <source>
        <strain evidence="2">cv. Punajuju</strain>
    </source>
</reference>
<accession>A0ACB9F6I5</accession>
<proteinExistence type="predicted"/>
<evidence type="ECO:0000313" key="2">
    <source>
        <dbReference type="Proteomes" id="UP001055811"/>
    </source>
</evidence>